<dbReference type="EMBL" id="BJUK01000018">
    <property type="protein sequence ID" value="GEK47562.1"/>
    <property type="molecule type" value="Genomic_DNA"/>
</dbReference>
<dbReference type="InterPro" id="IPR018660">
    <property type="entry name" value="MliC"/>
</dbReference>
<dbReference type="Gene3D" id="2.40.128.200">
    <property type="match status" value="1"/>
</dbReference>
<gene>
    <name evidence="7" type="ORF">HPA02_18450</name>
</gene>
<evidence type="ECO:0000313" key="8">
    <source>
        <dbReference type="Proteomes" id="UP000321275"/>
    </source>
</evidence>
<keyword evidence="3" id="KW-0564">Palmitate</keyword>
<keyword evidence="4" id="KW-0449">Lipoprotein</keyword>
<keyword evidence="2" id="KW-0472">Membrane</keyword>
<sequence>MPMIRWLSCLAVLPLFSGCALPLQPADGKSPPSAHYRCDDGSDFTIAFMGKGARLTRDGETLVLTDRRPASGMWYASETHEFRGKGEAATWRTGHRAPLTCRVSHD</sequence>
<organism evidence="7 8">
    <name type="scientific">Bisbaumannia pacifica</name>
    <dbReference type="NCBI Taxonomy" id="77098"/>
    <lineage>
        <taxon>Bacteria</taxon>
        <taxon>Pseudomonadati</taxon>
        <taxon>Pseudomonadota</taxon>
        <taxon>Gammaproteobacteria</taxon>
        <taxon>Oceanospirillales</taxon>
        <taxon>Halomonadaceae</taxon>
        <taxon>Bisbaumannia</taxon>
    </lineage>
</organism>
<keyword evidence="1 5" id="KW-0732">Signal</keyword>
<name>A0A510X7Z2_9GAMM</name>
<reference evidence="7 8" key="1">
    <citation type="submission" date="2019-07" db="EMBL/GenBank/DDBJ databases">
        <title>Whole genome shotgun sequence of Halomonas pacifica NBRC 102220.</title>
        <authorList>
            <person name="Hosoyama A."/>
            <person name="Uohara A."/>
            <person name="Ohji S."/>
            <person name="Ichikawa N."/>
        </authorList>
    </citation>
    <scope>NUCLEOTIDE SEQUENCE [LARGE SCALE GENOMIC DNA]</scope>
    <source>
        <strain evidence="7 8">NBRC 102220</strain>
    </source>
</reference>
<evidence type="ECO:0000256" key="4">
    <source>
        <dbReference type="ARBA" id="ARBA00023288"/>
    </source>
</evidence>
<dbReference type="InterPro" id="IPR036328">
    <property type="entry name" value="MliC_sf"/>
</dbReference>
<dbReference type="SUPFAM" id="SSF141488">
    <property type="entry name" value="YdhA-like"/>
    <property type="match status" value="1"/>
</dbReference>
<feature type="chain" id="PRO_5022065813" description="C-type lysozyme inhibitor domain-containing protein" evidence="5">
    <location>
        <begin position="26"/>
        <end position="106"/>
    </location>
</feature>
<dbReference type="AlphaFoldDB" id="A0A510X7Z2"/>
<proteinExistence type="predicted"/>
<dbReference type="PROSITE" id="PS51257">
    <property type="entry name" value="PROKAR_LIPOPROTEIN"/>
    <property type="match status" value="1"/>
</dbReference>
<keyword evidence="8" id="KW-1185">Reference proteome</keyword>
<evidence type="ECO:0000313" key="7">
    <source>
        <dbReference type="EMBL" id="GEK47562.1"/>
    </source>
</evidence>
<evidence type="ECO:0000259" key="6">
    <source>
        <dbReference type="Pfam" id="PF09864"/>
    </source>
</evidence>
<comment type="caution">
    <text evidence="7">The sequence shown here is derived from an EMBL/GenBank/DDBJ whole genome shotgun (WGS) entry which is preliminary data.</text>
</comment>
<accession>A0A510X7Z2</accession>
<feature type="signal peptide" evidence="5">
    <location>
        <begin position="1"/>
        <end position="25"/>
    </location>
</feature>
<dbReference type="Pfam" id="PF09864">
    <property type="entry name" value="MliC"/>
    <property type="match status" value="1"/>
</dbReference>
<dbReference type="OrthoDB" id="7069120at2"/>
<feature type="domain" description="C-type lysozyme inhibitor" evidence="6">
    <location>
        <begin position="36"/>
        <end position="98"/>
    </location>
</feature>
<evidence type="ECO:0000256" key="2">
    <source>
        <dbReference type="ARBA" id="ARBA00023136"/>
    </source>
</evidence>
<evidence type="ECO:0000256" key="5">
    <source>
        <dbReference type="SAM" id="SignalP"/>
    </source>
</evidence>
<evidence type="ECO:0000256" key="3">
    <source>
        <dbReference type="ARBA" id="ARBA00023139"/>
    </source>
</evidence>
<protein>
    <recommendedName>
        <fullName evidence="6">C-type lysozyme inhibitor domain-containing protein</fullName>
    </recommendedName>
</protein>
<dbReference type="Proteomes" id="UP000321275">
    <property type="component" value="Unassembled WGS sequence"/>
</dbReference>
<evidence type="ECO:0000256" key="1">
    <source>
        <dbReference type="ARBA" id="ARBA00022729"/>
    </source>
</evidence>